<evidence type="ECO:0000313" key="1">
    <source>
        <dbReference type="EMBL" id="CAN02281.1"/>
    </source>
</evidence>
<dbReference type="KEGG" id="cmi:CMM_2211"/>
<organism evidence="1 2">
    <name type="scientific">Clavibacter michiganensis subsp. michiganensis (strain NCPPB 382)</name>
    <dbReference type="NCBI Taxonomy" id="443906"/>
    <lineage>
        <taxon>Bacteria</taxon>
        <taxon>Bacillati</taxon>
        <taxon>Actinomycetota</taxon>
        <taxon>Actinomycetes</taxon>
        <taxon>Micrococcales</taxon>
        <taxon>Microbacteriaceae</taxon>
        <taxon>Clavibacter</taxon>
    </lineage>
</organism>
<name>A5CT55_CLAM3</name>
<dbReference type="EMBL" id="AM711867">
    <property type="protein sequence ID" value="CAN02281.1"/>
    <property type="molecule type" value="Genomic_DNA"/>
</dbReference>
<gene>
    <name evidence="1" type="ordered locus">CMM_2211</name>
</gene>
<reference evidence="1 2" key="1">
    <citation type="journal article" date="2008" name="J. Bacteriol.">
        <title>The genome sequence of the tomato-pathogenic actinomycete Clavibacter michiganensis subsp. michiganensis NCPPB382 reveals a large island involved in pathogenicity.</title>
        <authorList>
            <person name="Gartemann K.H."/>
            <person name="Abt B."/>
            <person name="Bekel T."/>
            <person name="Burger A."/>
            <person name="Engemann J."/>
            <person name="Flugel M."/>
            <person name="Gaigalat L."/>
            <person name="Goesmann A."/>
            <person name="Grafen I."/>
            <person name="Kalinowski J."/>
            <person name="Kaup O."/>
            <person name="Kirchner O."/>
            <person name="Krause L."/>
            <person name="Linke B."/>
            <person name="McHardy A."/>
            <person name="Meyer F."/>
            <person name="Pohle S."/>
            <person name="Ruckert C."/>
            <person name="Schneiker S."/>
            <person name="Zellermann E.M."/>
            <person name="Puhler A."/>
            <person name="Eichenlaub R."/>
            <person name="Kaiser O."/>
            <person name="Bartels D."/>
        </authorList>
    </citation>
    <scope>NUCLEOTIDE SEQUENCE [LARGE SCALE GENOMIC DNA]</scope>
    <source>
        <strain evidence="1 2">NCPPB 382</strain>
    </source>
</reference>
<dbReference type="RefSeq" id="WP_012038901.1">
    <property type="nucleotide sequence ID" value="NC_009480.1"/>
</dbReference>
<sequence length="204" mass="22100">MTEPNSFWGRTGTVLHAKVGISDDWGAMTDELHWDLTKHVRGALAEALVAEAVYQRHPDAVLHSPRHPGFDVESEAGGLRVDAKAASLAWADTDGMGRVESVEWDAGGKEVLVHEDATHLGLTVLTADKTALKLFTGRDDVLEGAVSVNGRVFIVPRGVVEEHARGLWSAKAGRPGRGRFRYIPLAELEGHEVVFSRPTPEVVA</sequence>
<protein>
    <submittedName>
        <fullName evidence="1">Uncharacterized protein</fullName>
    </submittedName>
</protein>
<accession>A5CT55</accession>
<dbReference type="HOGENOM" id="CLU_1515066_0_0_11"/>
<dbReference type="OrthoDB" id="9953042at2"/>
<proteinExistence type="predicted"/>
<keyword evidence="2" id="KW-1185">Reference proteome</keyword>
<dbReference type="Proteomes" id="UP000001564">
    <property type="component" value="Chromosome"/>
</dbReference>
<dbReference type="AlphaFoldDB" id="A5CT55"/>
<evidence type="ECO:0000313" key="2">
    <source>
        <dbReference type="Proteomes" id="UP000001564"/>
    </source>
</evidence>